<evidence type="ECO:0000256" key="1">
    <source>
        <dbReference type="SAM" id="MobiDB-lite"/>
    </source>
</evidence>
<evidence type="ECO:0000313" key="4">
    <source>
        <dbReference type="Proteomes" id="UP001169760"/>
    </source>
</evidence>
<accession>A0AAW7X8C2</accession>
<keyword evidence="3" id="KW-0378">Hydrolase</keyword>
<organism evidence="3 4">
    <name type="scientific">Saccharophagus degradans</name>
    <dbReference type="NCBI Taxonomy" id="86304"/>
    <lineage>
        <taxon>Bacteria</taxon>
        <taxon>Pseudomonadati</taxon>
        <taxon>Pseudomonadota</taxon>
        <taxon>Gammaproteobacteria</taxon>
        <taxon>Cellvibrionales</taxon>
        <taxon>Cellvibrionaceae</taxon>
        <taxon>Saccharophagus</taxon>
    </lineage>
</organism>
<dbReference type="RefSeq" id="WP_303492872.1">
    <property type="nucleotide sequence ID" value="NZ_JAUOPB010000008.1"/>
</dbReference>
<dbReference type="GO" id="GO:0016787">
    <property type="term" value="F:hydrolase activity"/>
    <property type="evidence" value="ECO:0007669"/>
    <property type="project" value="UniProtKB-KW"/>
</dbReference>
<dbReference type="Proteomes" id="UP001169760">
    <property type="component" value="Unassembled WGS sequence"/>
</dbReference>
<dbReference type="AlphaFoldDB" id="A0AAW7X8C2"/>
<gene>
    <name evidence="3" type="ORF">Q4521_11490</name>
</gene>
<feature type="region of interest" description="Disordered" evidence="1">
    <location>
        <begin position="125"/>
        <end position="158"/>
    </location>
</feature>
<dbReference type="Pfam" id="PF12048">
    <property type="entry name" value="DUF3530"/>
    <property type="match status" value="1"/>
</dbReference>
<keyword evidence="2" id="KW-0732">Signal</keyword>
<name>A0AAW7X8C2_9GAMM</name>
<dbReference type="EMBL" id="JAUOPB010000008">
    <property type="protein sequence ID" value="MDO6423097.1"/>
    <property type="molecule type" value="Genomic_DNA"/>
</dbReference>
<comment type="caution">
    <text evidence="3">The sequence shown here is derived from an EMBL/GenBank/DDBJ whole genome shotgun (WGS) entry which is preliminary data.</text>
</comment>
<proteinExistence type="predicted"/>
<dbReference type="SUPFAM" id="SSF53474">
    <property type="entry name" value="alpha/beta-Hydrolases"/>
    <property type="match status" value="1"/>
</dbReference>
<dbReference type="InterPro" id="IPR029058">
    <property type="entry name" value="AB_hydrolase_fold"/>
</dbReference>
<dbReference type="Gene3D" id="3.40.50.1820">
    <property type="entry name" value="alpha/beta hydrolase"/>
    <property type="match status" value="1"/>
</dbReference>
<feature type="region of interest" description="Disordered" evidence="1">
    <location>
        <begin position="30"/>
        <end position="52"/>
    </location>
</feature>
<feature type="chain" id="PRO_5043857723" evidence="2">
    <location>
        <begin position="29"/>
        <end position="321"/>
    </location>
</feature>
<dbReference type="InterPro" id="IPR022529">
    <property type="entry name" value="DUF3530"/>
</dbReference>
<protein>
    <submittedName>
        <fullName evidence="3">Alpha/beta hydrolase family protein</fullName>
    </submittedName>
</protein>
<feature type="signal peptide" evidence="2">
    <location>
        <begin position="1"/>
        <end position="28"/>
    </location>
</feature>
<sequence>MKIRLNHFFSRALIISLCFSATSHLALAQEEDTAQQEQTKPKPPPPRAVPDTNKQAERLLSEELGEDAIVWLNAAGEKFISLWEPDRSGNPFGAILIVHGEGQTADWPYTIRALRQSLPDHGWSTLSISLPNPAETPPPARPPSDTTPPSKPTPPPTEPIVIERMKAAMSYLNKRGQYNIVILAHGVGASRSVQYLSQLSTSRPNNLPSGGRSRATAIIDRPIRALIMVNARNGIEGADDNLTEYLTDRSLPVMDIFFGDHVLDATEPDQRKMAAKKNRIAHYHQSKLLEPSANWQEGENRLTRRVRGFLNKYAKGVEIDG</sequence>
<reference evidence="3" key="1">
    <citation type="submission" date="2023-07" db="EMBL/GenBank/DDBJ databases">
        <title>Genome content predicts the carbon catabolic preferences of heterotrophic bacteria.</title>
        <authorList>
            <person name="Gralka M."/>
        </authorList>
    </citation>
    <scope>NUCLEOTIDE SEQUENCE</scope>
    <source>
        <strain evidence="3">I3M17_2</strain>
    </source>
</reference>
<evidence type="ECO:0000256" key="2">
    <source>
        <dbReference type="SAM" id="SignalP"/>
    </source>
</evidence>
<feature type="compositionally biased region" description="Pro residues" evidence="1">
    <location>
        <begin position="134"/>
        <end position="158"/>
    </location>
</feature>
<evidence type="ECO:0000313" key="3">
    <source>
        <dbReference type="EMBL" id="MDO6423097.1"/>
    </source>
</evidence>